<gene>
    <name evidence="2" type="ORF">L873DRAFT_1187210</name>
</gene>
<evidence type="ECO:0000313" key="2">
    <source>
        <dbReference type="EMBL" id="RPB04955.1"/>
    </source>
</evidence>
<protein>
    <submittedName>
        <fullName evidence="2">Uncharacterized protein</fullName>
    </submittedName>
</protein>
<dbReference type="AlphaFoldDB" id="A0A3N4KGF7"/>
<proteinExistence type="predicted"/>
<accession>A0A3N4KGF7</accession>
<keyword evidence="1" id="KW-0812">Transmembrane</keyword>
<dbReference type="EMBL" id="ML120356">
    <property type="protein sequence ID" value="RPB04955.1"/>
    <property type="molecule type" value="Genomic_DNA"/>
</dbReference>
<reference evidence="2 3" key="1">
    <citation type="journal article" date="2018" name="Nat. Ecol. Evol.">
        <title>Pezizomycetes genomes reveal the molecular basis of ectomycorrhizal truffle lifestyle.</title>
        <authorList>
            <person name="Murat C."/>
            <person name="Payen T."/>
            <person name="Noel B."/>
            <person name="Kuo A."/>
            <person name="Morin E."/>
            <person name="Chen J."/>
            <person name="Kohler A."/>
            <person name="Krizsan K."/>
            <person name="Balestrini R."/>
            <person name="Da Silva C."/>
            <person name="Montanini B."/>
            <person name="Hainaut M."/>
            <person name="Levati E."/>
            <person name="Barry K.W."/>
            <person name="Belfiori B."/>
            <person name="Cichocki N."/>
            <person name="Clum A."/>
            <person name="Dockter R.B."/>
            <person name="Fauchery L."/>
            <person name="Guy J."/>
            <person name="Iotti M."/>
            <person name="Le Tacon F."/>
            <person name="Lindquist E.A."/>
            <person name="Lipzen A."/>
            <person name="Malagnac F."/>
            <person name="Mello A."/>
            <person name="Molinier V."/>
            <person name="Miyauchi S."/>
            <person name="Poulain J."/>
            <person name="Riccioni C."/>
            <person name="Rubini A."/>
            <person name="Sitrit Y."/>
            <person name="Splivallo R."/>
            <person name="Traeger S."/>
            <person name="Wang M."/>
            <person name="Zifcakova L."/>
            <person name="Wipf D."/>
            <person name="Zambonelli A."/>
            <person name="Paolocci F."/>
            <person name="Nowrousian M."/>
            <person name="Ottonello S."/>
            <person name="Baldrian P."/>
            <person name="Spatafora J.W."/>
            <person name="Henrissat B."/>
            <person name="Nagy L.G."/>
            <person name="Aury J.M."/>
            <person name="Wincker P."/>
            <person name="Grigoriev I.V."/>
            <person name="Bonfante P."/>
            <person name="Martin F.M."/>
        </authorList>
    </citation>
    <scope>NUCLEOTIDE SEQUENCE [LARGE SCALE GENOMIC DNA]</scope>
    <source>
        <strain evidence="2 3">120613-1</strain>
    </source>
</reference>
<keyword evidence="1" id="KW-0472">Membrane</keyword>
<organism evidence="2 3">
    <name type="scientific">Choiromyces venosus 120613-1</name>
    <dbReference type="NCBI Taxonomy" id="1336337"/>
    <lineage>
        <taxon>Eukaryota</taxon>
        <taxon>Fungi</taxon>
        <taxon>Dikarya</taxon>
        <taxon>Ascomycota</taxon>
        <taxon>Pezizomycotina</taxon>
        <taxon>Pezizomycetes</taxon>
        <taxon>Pezizales</taxon>
        <taxon>Tuberaceae</taxon>
        <taxon>Choiromyces</taxon>
    </lineage>
</organism>
<feature type="transmembrane region" description="Helical" evidence="1">
    <location>
        <begin position="38"/>
        <end position="60"/>
    </location>
</feature>
<evidence type="ECO:0000313" key="3">
    <source>
        <dbReference type="Proteomes" id="UP000276215"/>
    </source>
</evidence>
<dbReference type="Proteomes" id="UP000276215">
    <property type="component" value="Unassembled WGS sequence"/>
</dbReference>
<name>A0A3N4KGF7_9PEZI</name>
<sequence length="71" mass="8266">MILLATLKLARIPLLPPPLHLLYMLELYHSLLQTSSQLYYHLLIFYPQLHLLLFPLPLLLPTKLHSLSLNP</sequence>
<evidence type="ECO:0000256" key="1">
    <source>
        <dbReference type="SAM" id="Phobius"/>
    </source>
</evidence>
<keyword evidence="1" id="KW-1133">Transmembrane helix</keyword>
<keyword evidence="3" id="KW-1185">Reference proteome</keyword>